<organism evidence="2 3">
    <name type="scientific">Scophthalmus maximus</name>
    <name type="common">Turbot</name>
    <name type="synonym">Psetta maxima</name>
    <dbReference type="NCBI Taxonomy" id="52904"/>
    <lineage>
        <taxon>Eukaryota</taxon>
        <taxon>Metazoa</taxon>
        <taxon>Chordata</taxon>
        <taxon>Craniata</taxon>
        <taxon>Vertebrata</taxon>
        <taxon>Euteleostomi</taxon>
        <taxon>Actinopterygii</taxon>
        <taxon>Neopterygii</taxon>
        <taxon>Teleostei</taxon>
        <taxon>Neoteleostei</taxon>
        <taxon>Acanthomorphata</taxon>
        <taxon>Carangaria</taxon>
        <taxon>Pleuronectiformes</taxon>
        <taxon>Pleuronectoidei</taxon>
        <taxon>Scophthalmidae</taxon>
        <taxon>Scophthalmus</taxon>
    </lineage>
</organism>
<dbReference type="EMBL" id="VEVO01000007">
    <property type="protein sequence ID" value="KAF0040205.1"/>
    <property type="molecule type" value="Genomic_DNA"/>
</dbReference>
<dbReference type="AlphaFoldDB" id="A0A6A4T517"/>
<feature type="region of interest" description="Disordered" evidence="1">
    <location>
        <begin position="58"/>
        <end position="92"/>
    </location>
</feature>
<evidence type="ECO:0000313" key="3">
    <source>
        <dbReference type="Proteomes" id="UP000438429"/>
    </source>
</evidence>
<accession>A0A6A4T517</accession>
<dbReference type="Proteomes" id="UP000438429">
    <property type="component" value="Unassembled WGS sequence"/>
</dbReference>
<proteinExistence type="predicted"/>
<feature type="compositionally biased region" description="Low complexity" evidence="1">
    <location>
        <begin position="61"/>
        <end position="73"/>
    </location>
</feature>
<evidence type="ECO:0000313" key="2">
    <source>
        <dbReference type="EMBL" id="KAF0040205.1"/>
    </source>
</evidence>
<comment type="caution">
    <text evidence="2">The sequence shown here is derived from an EMBL/GenBank/DDBJ whole genome shotgun (WGS) entry which is preliminary data.</text>
</comment>
<evidence type="ECO:0000256" key="1">
    <source>
        <dbReference type="SAM" id="MobiDB-lite"/>
    </source>
</evidence>
<gene>
    <name evidence="2" type="ORF">F2P81_008440</name>
</gene>
<sequence length="92" mass="10621">MVSTLLIDRLLQLFARRLVQFHFEERRIKPNDKTHREIIPFEVDEVAVKTCQIGRGSNQLRTAARGRTSAAARPVNPQTRGTETRRKQKPNV</sequence>
<protein>
    <submittedName>
        <fullName evidence="2">Uncharacterized protein</fullName>
    </submittedName>
</protein>
<reference evidence="2 3" key="1">
    <citation type="submission" date="2019-06" db="EMBL/GenBank/DDBJ databases">
        <title>Draft genomes of female and male turbot (Scophthalmus maximus).</title>
        <authorList>
            <person name="Xu H."/>
            <person name="Xu X.-W."/>
            <person name="Shao C."/>
            <person name="Chen S."/>
        </authorList>
    </citation>
    <scope>NUCLEOTIDE SEQUENCE [LARGE SCALE GENOMIC DNA]</scope>
    <source>
        <strain evidence="2">Ysfricsl-2016a</strain>
        <tissue evidence="2">Blood</tissue>
    </source>
</reference>
<name>A0A6A4T517_SCOMX</name>